<keyword evidence="2" id="KW-1133">Transmembrane helix</keyword>
<keyword evidence="2" id="KW-0472">Membrane</keyword>
<sequence>MTRIIQNQYYEKKKSTPFQYLSQKTQEFIADPLDIQQLKNFHNIGTHYPDLVKIEYLKQQKQQGTQFNLQNEYYNGKPQISLKKKLYILLVNVCHVISIVIIQVQVDYSMYYVPAMLRKSLTTLFIMPQFIVYTVIRLKKQNKTVIQKLGLFVIDLAKIPFIHLFAWAQLISPIKNENIPFIKEIKETWLTNYFPSDYTLVIRQFLYSFWIYCLYQLFENQKGYPVLLFQNYVNLRQVGEITANDSPLKILFWIGFILFFFNSLQFILYYYEKLVHKKLQKVQLSQIIKKKKKYQKIIDKLQLQVFNISSTIQQSQSIEKTVLPSLSTQNLKMSIFSNQGLQSSNNVNLLEYSRKNSQPYNGIEKSIQNQPCQNSKSEDFNDKIENQQNQDQNEDFKIQQELDEQASARNTEFQSPRKLLSDVQNANDIDYDFQNTNNRDYLDEEQGKFCGKQEQNVKILSRQIKKILKN</sequence>
<feature type="transmembrane region" description="Helical" evidence="2">
    <location>
        <begin position="86"/>
        <end position="104"/>
    </location>
</feature>
<reference evidence="3 4" key="1">
    <citation type="journal article" date="2015" name="Sci. Rep.">
        <title>Genome of the facultative scuticociliatosis pathogen Pseudocohnilembus persalinus provides insight into its virulence through horizontal gene transfer.</title>
        <authorList>
            <person name="Xiong J."/>
            <person name="Wang G."/>
            <person name="Cheng J."/>
            <person name="Tian M."/>
            <person name="Pan X."/>
            <person name="Warren A."/>
            <person name="Jiang C."/>
            <person name="Yuan D."/>
            <person name="Miao W."/>
        </authorList>
    </citation>
    <scope>NUCLEOTIDE SEQUENCE [LARGE SCALE GENOMIC DNA]</scope>
    <source>
        <strain evidence="3">36N120E</strain>
    </source>
</reference>
<feature type="compositionally biased region" description="Polar residues" evidence="1">
    <location>
        <begin position="360"/>
        <end position="375"/>
    </location>
</feature>
<evidence type="ECO:0000313" key="3">
    <source>
        <dbReference type="EMBL" id="KRX02776.1"/>
    </source>
</evidence>
<protein>
    <recommendedName>
        <fullName evidence="5">Transmembrane protein</fullName>
    </recommendedName>
</protein>
<keyword evidence="2" id="KW-0812">Transmembrane</keyword>
<organism evidence="3 4">
    <name type="scientific">Pseudocohnilembus persalinus</name>
    <name type="common">Ciliate</name>
    <dbReference type="NCBI Taxonomy" id="266149"/>
    <lineage>
        <taxon>Eukaryota</taxon>
        <taxon>Sar</taxon>
        <taxon>Alveolata</taxon>
        <taxon>Ciliophora</taxon>
        <taxon>Intramacronucleata</taxon>
        <taxon>Oligohymenophorea</taxon>
        <taxon>Scuticociliatia</taxon>
        <taxon>Philasterida</taxon>
        <taxon>Pseudocohnilembidae</taxon>
        <taxon>Pseudocohnilembus</taxon>
    </lineage>
</organism>
<dbReference type="Proteomes" id="UP000054937">
    <property type="component" value="Unassembled WGS sequence"/>
</dbReference>
<evidence type="ECO:0000256" key="1">
    <source>
        <dbReference type="SAM" id="MobiDB-lite"/>
    </source>
</evidence>
<accession>A0A0V0QL18</accession>
<feature type="transmembrane region" description="Helical" evidence="2">
    <location>
        <begin position="250"/>
        <end position="271"/>
    </location>
</feature>
<evidence type="ECO:0000313" key="4">
    <source>
        <dbReference type="Proteomes" id="UP000054937"/>
    </source>
</evidence>
<name>A0A0V0QL18_PSEPJ</name>
<comment type="caution">
    <text evidence="3">The sequence shown here is derived from an EMBL/GenBank/DDBJ whole genome shotgun (WGS) entry which is preliminary data.</text>
</comment>
<dbReference type="EMBL" id="LDAU01000152">
    <property type="protein sequence ID" value="KRX02776.1"/>
    <property type="molecule type" value="Genomic_DNA"/>
</dbReference>
<dbReference type="InParanoid" id="A0A0V0QL18"/>
<feature type="transmembrane region" description="Helical" evidence="2">
    <location>
        <begin position="116"/>
        <end position="136"/>
    </location>
</feature>
<dbReference type="AlphaFoldDB" id="A0A0V0QL18"/>
<keyword evidence="4" id="KW-1185">Reference proteome</keyword>
<feature type="region of interest" description="Disordered" evidence="1">
    <location>
        <begin position="360"/>
        <end position="379"/>
    </location>
</feature>
<proteinExistence type="predicted"/>
<gene>
    <name evidence="3" type="ORF">PPERSA_02266</name>
</gene>
<evidence type="ECO:0000256" key="2">
    <source>
        <dbReference type="SAM" id="Phobius"/>
    </source>
</evidence>
<feature type="transmembrane region" description="Helical" evidence="2">
    <location>
        <begin position="148"/>
        <end position="168"/>
    </location>
</feature>
<evidence type="ECO:0008006" key="5">
    <source>
        <dbReference type="Google" id="ProtNLM"/>
    </source>
</evidence>